<evidence type="ECO:0000256" key="6">
    <source>
        <dbReference type="ARBA" id="ARBA00022552"/>
    </source>
</evidence>
<dbReference type="SUPFAM" id="SSF88697">
    <property type="entry name" value="PUA domain-like"/>
    <property type="match status" value="1"/>
</dbReference>
<dbReference type="Proteomes" id="UP000199300">
    <property type="component" value="Unassembled WGS sequence"/>
</dbReference>
<dbReference type="EMBL" id="FODJ01000006">
    <property type="protein sequence ID" value="SEO32152.1"/>
    <property type="molecule type" value="Genomic_DNA"/>
</dbReference>
<evidence type="ECO:0000313" key="15">
    <source>
        <dbReference type="EMBL" id="SEO32152.1"/>
    </source>
</evidence>
<evidence type="ECO:0000256" key="11">
    <source>
        <dbReference type="ARBA" id="ARBA00047944"/>
    </source>
</evidence>
<dbReference type="InterPro" id="IPR029028">
    <property type="entry name" value="Alpha/beta_knot_MTases"/>
</dbReference>
<dbReference type="RefSeq" id="WP_091497363.1">
    <property type="nucleotide sequence ID" value="NZ_FODJ01000006.1"/>
</dbReference>
<evidence type="ECO:0000313" key="16">
    <source>
        <dbReference type="Proteomes" id="UP000199300"/>
    </source>
</evidence>
<feature type="domain" description="Ribosomal RNA small subunit methyltransferase E PUA-like" evidence="14">
    <location>
        <begin position="18"/>
        <end position="57"/>
    </location>
</feature>
<keyword evidence="5 12" id="KW-0963">Cytoplasm</keyword>
<evidence type="ECO:0000256" key="4">
    <source>
        <dbReference type="ARBA" id="ARBA00013673"/>
    </source>
</evidence>
<dbReference type="NCBIfam" id="NF008691">
    <property type="entry name" value="PRK11713.1-4"/>
    <property type="match status" value="1"/>
</dbReference>
<evidence type="ECO:0000256" key="7">
    <source>
        <dbReference type="ARBA" id="ARBA00022603"/>
    </source>
</evidence>
<evidence type="ECO:0000256" key="2">
    <source>
        <dbReference type="ARBA" id="ARBA00005528"/>
    </source>
</evidence>
<dbReference type="InterPro" id="IPR029026">
    <property type="entry name" value="tRNA_m1G_MTases_N"/>
</dbReference>
<name>A0A1H8NR91_9BACI</name>
<dbReference type="Pfam" id="PF20260">
    <property type="entry name" value="PUA_4"/>
    <property type="match status" value="1"/>
</dbReference>
<dbReference type="AlphaFoldDB" id="A0A1H8NR91"/>
<keyword evidence="6 12" id="KW-0698">rRNA processing</keyword>
<dbReference type="GO" id="GO:0005737">
    <property type="term" value="C:cytoplasm"/>
    <property type="evidence" value="ECO:0007669"/>
    <property type="project" value="UniProtKB-SubCell"/>
</dbReference>
<accession>A0A1H8NR91</accession>
<comment type="catalytic activity">
    <reaction evidence="11 12">
        <text>uridine(1498) in 16S rRNA + S-adenosyl-L-methionine = N(3)-methyluridine(1498) in 16S rRNA + S-adenosyl-L-homocysteine + H(+)</text>
        <dbReference type="Rhea" id="RHEA:42920"/>
        <dbReference type="Rhea" id="RHEA-COMP:10283"/>
        <dbReference type="Rhea" id="RHEA-COMP:10284"/>
        <dbReference type="ChEBI" id="CHEBI:15378"/>
        <dbReference type="ChEBI" id="CHEBI:57856"/>
        <dbReference type="ChEBI" id="CHEBI:59789"/>
        <dbReference type="ChEBI" id="CHEBI:65315"/>
        <dbReference type="ChEBI" id="CHEBI:74502"/>
        <dbReference type="EC" id="2.1.1.193"/>
    </reaction>
</comment>
<gene>
    <name evidence="15" type="ORF">SAMN04488134_10678</name>
</gene>
<organism evidence="15 16">
    <name type="scientific">Amphibacillus marinus</name>
    <dbReference type="NCBI Taxonomy" id="872970"/>
    <lineage>
        <taxon>Bacteria</taxon>
        <taxon>Bacillati</taxon>
        <taxon>Bacillota</taxon>
        <taxon>Bacilli</taxon>
        <taxon>Bacillales</taxon>
        <taxon>Bacillaceae</taxon>
        <taxon>Amphibacillus</taxon>
    </lineage>
</organism>
<dbReference type="CDD" id="cd18084">
    <property type="entry name" value="RsmE-like"/>
    <property type="match status" value="1"/>
</dbReference>
<keyword evidence="8 12" id="KW-0808">Transferase</keyword>
<sequence>MQYYFIDQENWSDQGVIISGDDVHHVVHVMRMTQGDRVVCNHPDGRSAICEIVSFDKEVNLVIIDWLIELVELPVSVTVVQALPKGDKLDWIVQKATELGVNQIVPFQASRSVVKWDKKKHDKKIARLVKIAKEAAEQSHRSRLPVITDLHKLEQLVTLSKTYSHRFIAYEETTRAVKAKKLSQYFNKIKPADSVLIVIGPEGGLERAEVDLLLANQFEPVRFGPRILRTETAAMYALSSLSYYFEETE</sequence>
<dbReference type="Gene3D" id="2.40.240.20">
    <property type="entry name" value="Hypothetical PUA domain-like, domain 1"/>
    <property type="match status" value="1"/>
</dbReference>
<dbReference type="PIRSF" id="PIRSF015601">
    <property type="entry name" value="MTase_slr0722"/>
    <property type="match status" value="1"/>
</dbReference>
<proteinExistence type="inferred from homology"/>
<dbReference type="InterPro" id="IPR046886">
    <property type="entry name" value="RsmE_MTase_dom"/>
</dbReference>
<evidence type="ECO:0000256" key="3">
    <source>
        <dbReference type="ARBA" id="ARBA00012328"/>
    </source>
</evidence>
<evidence type="ECO:0000256" key="5">
    <source>
        <dbReference type="ARBA" id="ARBA00022490"/>
    </source>
</evidence>
<evidence type="ECO:0000256" key="8">
    <source>
        <dbReference type="ARBA" id="ARBA00022679"/>
    </source>
</evidence>
<evidence type="ECO:0000259" key="14">
    <source>
        <dbReference type="Pfam" id="PF20260"/>
    </source>
</evidence>
<comment type="subcellular location">
    <subcellularLocation>
        <location evidence="1 12">Cytoplasm</location>
    </subcellularLocation>
</comment>
<evidence type="ECO:0000256" key="1">
    <source>
        <dbReference type="ARBA" id="ARBA00004496"/>
    </source>
</evidence>
<dbReference type="GO" id="GO:0070475">
    <property type="term" value="P:rRNA base methylation"/>
    <property type="evidence" value="ECO:0007669"/>
    <property type="project" value="TreeGrafter"/>
</dbReference>
<dbReference type="GO" id="GO:0070042">
    <property type="term" value="F:rRNA (uridine-N3-)-methyltransferase activity"/>
    <property type="evidence" value="ECO:0007669"/>
    <property type="project" value="TreeGrafter"/>
</dbReference>
<evidence type="ECO:0000256" key="10">
    <source>
        <dbReference type="ARBA" id="ARBA00025699"/>
    </source>
</evidence>
<dbReference type="InterPro" id="IPR015947">
    <property type="entry name" value="PUA-like_sf"/>
</dbReference>
<comment type="similarity">
    <text evidence="2 12">Belongs to the RNA methyltransferase RsmE family.</text>
</comment>
<comment type="function">
    <text evidence="10 12">Specifically methylates the N3 position of the uracil ring of uridine 1498 (m3U1498) in 16S rRNA. Acts on the fully assembled 30S ribosomal subunit.</text>
</comment>
<dbReference type="SUPFAM" id="SSF75217">
    <property type="entry name" value="alpha/beta knot"/>
    <property type="match status" value="1"/>
</dbReference>
<dbReference type="STRING" id="872970.SAMN04488134_10678"/>
<protein>
    <recommendedName>
        <fullName evidence="4 12">Ribosomal RNA small subunit methyltransferase E</fullName>
        <ecNumber evidence="3 12">2.1.1.193</ecNumber>
    </recommendedName>
</protein>
<dbReference type="EC" id="2.1.1.193" evidence="3 12"/>
<dbReference type="InterPro" id="IPR046887">
    <property type="entry name" value="RsmE_PUA-like"/>
</dbReference>
<evidence type="ECO:0000259" key="13">
    <source>
        <dbReference type="Pfam" id="PF04452"/>
    </source>
</evidence>
<evidence type="ECO:0000256" key="9">
    <source>
        <dbReference type="ARBA" id="ARBA00022691"/>
    </source>
</evidence>
<dbReference type="NCBIfam" id="TIGR00046">
    <property type="entry name" value="RsmE family RNA methyltransferase"/>
    <property type="match status" value="1"/>
</dbReference>
<dbReference type="PANTHER" id="PTHR30027:SF3">
    <property type="entry name" value="16S RRNA (URACIL(1498)-N(3))-METHYLTRANSFERASE"/>
    <property type="match status" value="1"/>
</dbReference>
<keyword evidence="16" id="KW-1185">Reference proteome</keyword>
<evidence type="ECO:0000256" key="12">
    <source>
        <dbReference type="PIRNR" id="PIRNR015601"/>
    </source>
</evidence>
<reference evidence="15 16" key="1">
    <citation type="submission" date="2016-10" db="EMBL/GenBank/DDBJ databases">
        <authorList>
            <person name="de Groot N.N."/>
        </authorList>
    </citation>
    <scope>NUCLEOTIDE SEQUENCE [LARGE SCALE GENOMIC DNA]</scope>
    <source>
        <strain evidence="15 16">CGMCC 1.10434</strain>
    </source>
</reference>
<feature type="domain" description="Ribosomal RNA small subunit methyltransferase E methyltransferase" evidence="13">
    <location>
        <begin position="72"/>
        <end position="241"/>
    </location>
</feature>
<dbReference type="OrthoDB" id="9815641at2"/>
<dbReference type="InterPro" id="IPR006700">
    <property type="entry name" value="RsmE"/>
</dbReference>
<keyword evidence="7 12" id="KW-0489">Methyltransferase</keyword>
<keyword evidence="9 12" id="KW-0949">S-adenosyl-L-methionine</keyword>
<dbReference type="PANTHER" id="PTHR30027">
    <property type="entry name" value="RIBOSOMAL RNA SMALL SUBUNIT METHYLTRANSFERASE E"/>
    <property type="match status" value="1"/>
</dbReference>
<dbReference type="Pfam" id="PF04452">
    <property type="entry name" value="Methyltrans_RNA"/>
    <property type="match status" value="1"/>
</dbReference>
<dbReference type="Gene3D" id="3.40.1280.10">
    <property type="match status" value="1"/>
</dbReference>